<evidence type="ECO:0000256" key="1">
    <source>
        <dbReference type="ARBA" id="ARBA00023224"/>
    </source>
</evidence>
<dbReference type="PROSITE" id="PS50111">
    <property type="entry name" value="CHEMOTAXIS_TRANSDUC_2"/>
    <property type="match status" value="1"/>
</dbReference>
<feature type="transmembrane region" description="Helical" evidence="3">
    <location>
        <begin position="109"/>
        <end position="126"/>
    </location>
</feature>
<gene>
    <name evidence="5" type="ORF">ACFFJ8_11275</name>
</gene>
<dbReference type="Pfam" id="PF00015">
    <property type="entry name" value="MCPsignal"/>
    <property type="match status" value="1"/>
</dbReference>
<evidence type="ECO:0000313" key="6">
    <source>
        <dbReference type="Proteomes" id="UP001589818"/>
    </source>
</evidence>
<name>A0ABV6J8T1_9BACL</name>
<evidence type="ECO:0000256" key="2">
    <source>
        <dbReference type="PROSITE-ProRule" id="PRU00284"/>
    </source>
</evidence>
<feature type="domain" description="Methyl-accepting transducer" evidence="4">
    <location>
        <begin position="205"/>
        <end position="455"/>
    </location>
</feature>
<accession>A0ABV6J8T1</accession>
<feature type="transmembrane region" description="Helical" evidence="3">
    <location>
        <begin position="138"/>
        <end position="155"/>
    </location>
</feature>
<protein>
    <submittedName>
        <fullName evidence="5">Methyl-accepting chemotaxis protein</fullName>
    </submittedName>
</protein>
<dbReference type="EMBL" id="JBHLVF010000013">
    <property type="protein sequence ID" value="MFC0391942.1"/>
    <property type="molecule type" value="Genomic_DNA"/>
</dbReference>
<dbReference type="Proteomes" id="UP001589818">
    <property type="component" value="Unassembled WGS sequence"/>
</dbReference>
<evidence type="ECO:0000313" key="5">
    <source>
        <dbReference type="EMBL" id="MFC0391942.1"/>
    </source>
</evidence>
<comment type="caution">
    <text evidence="5">The sequence shown here is derived from an EMBL/GenBank/DDBJ whole genome shotgun (WGS) entry which is preliminary data.</text>
</comment>
<feature type="transmembrane region" description="Helical" evidence="3">
    <location>
        <begin position="38"/>
        <end position="58"/>
    </location>
</feature>
<dbReference type="Gene3D" id="1.10.287.950">
    <property type="entry name" value="Methyl-accepting chemotaxis protein"/>
    <property type="match status" value="1"/>
</dbReference>
<keyword evidence="6" id="KW-1185">Reference proteome</keyword>
<dbReference type="SMART" id="SM00283">
    <property type="entry name" value="MA"/>
    <property type="match status" value="1"/>
</dbReference>
<feature type="transmembrane region" description="Helical" evidence="3">
    <location>
        <begin position="12"/>
        <end position="32"/>
    </location>
</feature>
<dbReference type="PANTHER" id="PTHR32089">
    <property type="entry name" value="METHYL-ACCEPTING CHEMOTAXIS PROTEIN MCPB"/>
    <property type="match status" value="1"/>
</dbReference>
<keyword evidence="3" id="KW-1133">Transmembrane helix</keyword>
<keyword evidence="3" id="KW-0812">Transmembrane</keyword>
<feature type="transmembrane region" description="Helical" evidence="3">
    <location>
        <begin position="65"/>
        <end position="82"/>
    </location>
</feature>
<keyword evidence="1 2" id="KW-0807">Transducer</keyword>
<dbReference type="SUPFAM" id="SSF58104">
    <property type="entry name" value="Methyl-accepting chemotaxis protein (MCP) signaling domain"/>
    <property type="match status" value="1"/>
</dbReference>
<dbReference type="PANTHER" id="PTHR32089:SF112">
    <property type="entry name" value="LYSOZYME-LIKE PROTEIN-RELATED"/>
    <property type="match status" value="1"/>
</dbReference>
<sequence length="488" mass="53420">MKQADTLHRRNKLLVNIIWGMLVLGIVVDLLTDASQSSIVVLIIVGMITCGAATILTYKRWLAEYVMYFIASIVTVLTLLLIMTGPVLTTYFLVFVNLAIMMLYNNFRAIAFSSFLGVGLTLYLFASPYKTEMFGDNAPLTILMYLAMIAIPLLASARFSERIQAEANAQRETATAERNHSQAIVENVTASLQLLNDFSSKLKQNITSTSTISVEVTSAFSEISSSTETQTASISDISESIRIIEQAVESLASRSTEMKSLSESSVTLTSKGSTEAASLEKQMDSVHVSIDASVALMNELNEQNKRISDIVATINHISTQTNLLALNAAIEAARAGEHGKGFAVVSSEIRKLAESSRQSTEEIGTILETIRTKTDQASEQITLGQQNVIESSYAAKQVAEAMRMLAANSSIVEEQSDQVQRSADDLHHQYTKITDEIITIAGITEENLASIKEMADNMNIQDSSIQAIVESFLHLDKLTTDLNKMTER</sequence>
<dbReference type="InterPro" id="IPR004089">
    <property type="entry name" value="MCPsignal_dom"/>
</dbReference>
<dbReference type="RefSeq" id="WP_204820297.1">
    <property type="nucleotide sequence ID" value="NZ_JANHOF010000007.1"/>
</dbReference>
<keyword evidence="3" id="KW-0472">Membrane</keyword>
<reference evidence="5 6" key="1">
    <citation type="submission" date="2024-09" db="EMBL/GenBank/DDBJ databases">
        <authorList>
            <person name="Sun Q."/>
            <person name="Mori K."/>
        </authorList>
    </citation>
    <scope>NUCLEOTIDE SEQUENCE [LARGE SCALE GENOMIC DNA]</scope>
    <source>
        <strain evidence="5 6">CCM 4839</strain>
    </source>
</reference>
<proteinExistence type="predicted"/>
<evidence type="ECO:0000259" key="4">
    <source>
        <dbReference type="PROSITE" id="PS50111"/>
    </source>
</evidence>
<organism evidence="5 6">
    <name type="scientific">Paenibacillus mendelii</name>
    <dbReference type="NCBI Taxonomy" id="206163"/>
    <lineage>
        <taxon>Bacteria</taxon>
        <taxon>Bacillati</taxon>
        <taxon>Bacillota</taxon>
        <taxon>Bacilli</taxon>
        <taxon>Bacillales</taxon>
        <taxon>Paenibacillaceae</taxon>
        <taxon>Paenibacillus</taxon>
    </lineage>
</organism>
<evidence type="ECO:0000256" key="3">
    <source>
        <dbReference type="SAM" id="Phobius"/>
    </source>
</evidence>